<dbReference type="EMBL" id="JACLAX010000026">
    <property type="protein sequence ID" value="MBC2670722.1"/>
    <property type="molecule type" value="Genomic_DNA"/>
</dbReference>
<sequence length="72" mass="6777">PGAAGATASGGPVARAFQAAQAAAQAGSEAGGAARPSMAETLRQTFAIGEPSGGAVPAHVRSAYGRLSALGL</sequence>
<dbReference type="AlphaFoldDB" id="A0A7X1KRG1"/>
<name>A0A7X1KRG1_9SPHN</name>
<reference evidence="1 2" key="1">
    <citation type="submission" date="2020-08" db="EMBL/GenBank/DDBJ databases">
        <title>The genome sequence of type strain Novosphingobium piscinae KCTC 42194.</title>
        <authorList>
            <person name="Liu Y."/>
        </authorList>
    </citation>
    <scope>NUCLEOTIDE SEQUENCE [LARGE SCALE GENOMIC DNA]</scope>
    <source>
        <strain evidence="1 2">KCTC 42194</strain>
    </source>
</reference>
<evidence type="ECO:0000313" key="1">
    <source>
        <dbReference type="EMBL" id="MBC2670722.1"/>
    </source>
</evidence>
<proteinExistence type="predicted"/>
<comment type="caution">
    <text evidence="1">The sequence shown here is derived from an EMBL/GenBank/DDBJ whole genome shotgun (WGS) entry which is preliminary data.</text>
</comment>
<gene>
    <name evidence="1" type="ORF">H7F53_16340</name>
</gene>
<organism evidence="1 2">
    <name type="scientific">Novosphingobium piscinae</name>
    <dbReference type="NCBI Taxonomy" id="1507448"/>
    <lineage>
        <taxon>Bacteria</taxon>
        <taxon>Pseudomonadati</taxon>
        <taxon>Pseudomonadota</taxon>
        <taxon>Alphaproteobacteria</taxon>
        <taxon>Sphingomonadales</taxon>
        <taxon>Sphingomonadaceae</taxon>
        <taxon>Novosphingobium</taxon>
    </lineage>
</organism>
<evidence type="ECO:0000313" key="2">
    <source>
        <dbReference type="Proteomes" id="UP000551327"/>
    </source>
</evidence>
<accession>A0A7X1KRG1</accession>
<keyword evidence="2" id="KW-1185">Reference proteome</keyword>
<feature type="non-terminal residue" evidence="1">
    <location>
        <position position="1"/>
    </location>
</feature>
<protein>
    <submittedName>
        <fullName evidence="1">Lytic transglycosylase domain-containing protein</fullName>
    </submittedName>
</protein>
<dbReference type="Proteomes" id="UP000551327">
    <property type="component" value="Unassembled WGS sequence"/>
</dbReference>